<proteinExistence type="predicted"/>
<evidence type="ECO:0000256" key="1">
    <source>
        <dbReference type="SAM" id="MobiDB-lite"/>
    </source>
</evidence>
<dbReference type="RefSeq" id="XP_056476169.1">
    <property type="nucleotide sequence ID" value="XM_056615812.1"/>
</dbReference>
<dbReference type="EMBL" id="JAPQKI010000004">
    <property type="protein sequence ID" value="KAJ5102789.1"/>
    <property type="molecule type" value="Genomic_DNA"/>
</dbReference>
<evidence type="ECO:0000313" key="2">
    <source>
        <dbReference type="EMBL" id="KAJ5102789.1"/>
    </source>
</evidence>
<organism evidence="2 3">
    <name type="scientific">Penicillium argentinense</name>
    <dbReference type="NCBI Taxonomy" id="1131581"/>
    <lineage>
        <taxon>Eukaryota</taxon>
        <taxon>Fungi</taxon>
        <taxon>Dikarya</taxon>
        <taxon>Ascomycota</taxon>
        <taxon>Pezizomycotina</taxon>
        <taxon>Eurotiomycetes</taxon>
        <taxon>Eurotiomycetidae</taxon>
        <taxon>Eurotiales</taxon>
        <taxon>Aspergillaceae</taxon>
        <taxon>Penicillium</taxon>
    </lineage>
</organism>
<comment type="caution">
    <text evidence="2">The sequence shown here is derived from an EMBL/GenBank/DDBJ whole genome shotgun (WGS) entry which is preliminary data.</text>
</comment>
<dbReference type="OrthoDB" id="4368822at2759"/>
<accession>A0A9W9FM59</accession>
<gene>
    <name evidence="2" type="ORF">N7532_003318</name>
</gene>
<evidence type="ECO:0000313" key="3">
    <source>
        <dbReference type="Proteomes" id="UP001149074"/>
    </source>
</evidence>
<reference evidence="2" key="2">
    <citation type="journal article" date="2023" name="IMA Fungus">
        <title>Comparative genomic study of the Penicillium genus elucidates a diverse pangenome and 15 lateral gene transfer events.</title>
        <authorList>
            <person name="Petersen C."/>
            <person name="Sorensen T."/>
            <person name="Nielsen M.R."/>
            <person name="Sondergaard T.E."/>
            <person name="Sorensen J.L."/>
            <person name="Fitzpatrick D.A."/>
            <person name="Frisvad J.C."/>
            <person name="Nielsen K.L."/>
        </authorList>
    </citation>
    <scope>NUCLEOTIDE SEQUENCE</scope>
    <source>
        <strain evidence="2">IBT 30761</strain>
    </source>
</reference>
<protein>
    <submittedName>
        <fullName evidence="2">Uncharacterized protein</fullName>
    </submittedName>
</protein>
<dbReference type="Proteomes" id="UP001149074">
    <property type="component" value="Unassembled WGS sequence"/>
</dbReference>
<name>A0A9W9FM59_9EURO</name>
<dbReference type="GeneID" id="81354791"/>
<dbReference type="AlphaFoldDB" id="A0A9W9FM59"/>
<reference evidence="2" key="1">
    <citation type="submission" date="2022-11" db="EMBL/GenBank/DDBJ databases">
        <authorList>
            <person name="Petersen C."/>
        </authorList>
    </citation>
    <scope>NUCLEOTIDE SEQUENCE</scope>
    <source>
        <strain evidence="2">IBT 30761</strain>
    </source>
</reference>
<sequence length="89" mass="10072">MQRDSDDPPTSSRRLAGGSPVFYPRVLSATLLEARGKVLNTTEEKRGSKKNPTQITKKTTKKFDRRRGRTCNLLIRSQAPCHWASRPDC</sequence>
<feature type="region of interest" description="Disordered" evidence="1">
    <location>
        <begin position="40"/>
        <end position="63"/>
    </location>
</feature>
<keyword evidence="3" id="KW-1185">Reference proteome</keyword>